<accession>A0A371HNW9</accession>
<sequence>MWYEKLSSFLMTNDFQRGKVDTTLFCKNYDLYFIIMQINVDDIIFGAIDEFLYGELYELMQKEFEMNIMEELKFFLGLQIKEAEDGIYIHQTKYVKELLKKFNLEDCKTMSTPIHPTSILSLDEMNKKVDQTSYKTRYNV</sequence>
<comment type="caution">
    <text evidence="2">The sequence shown here is derived from an EMBL/GenBank/DDBJ whole genome shotgun (WGS) entry which is preliminary data.</text>
</comment>
<evidence type="ECO:0000313" key="3">
    <source>
        <dbReference type="Proteomes" id="UP000257109"/>
    </source>
</evidence>
<feature type="domain" description="Reverse transcriptase Ty1/copia-type" evidence="1">
    <location>
        <begin position="1"/>
        <end position="115"/>
    </location>
</feature>
<organism evidence="2 3">
    <name type="scientific">Mucuna pruriens</name>
    <name type="common">Velvet bean</name>
    <name type="synonym">Dolichos pruriens</name>
    <dbReference type="NCBI Taxonomy" id="157652"/>
    <lineage>
        <taxon>Eukaryota</taxon>
        <taxon>Viridiplantae</taxon>
        <taxon>Streptophyta</taxon>
        <taxon>Embryophyta</taxon>
        <taxon>Tracheophyta</taxon>
        <taxon>Spermatophyta</taxon>
        <taxon>Magnoliopsida</taxon>
        <taxon>eudicotyledons</taxon>
        <taxon>Gunneridae</taxon>
        <taxon>Pentapetalae</taxon>
        <taxon>rosids</taxon>
        <taxon>fabids</taxon>
        <taxon>Fabales</taxon>
        <taxon>Fabaceae</taxon>
        <taxon>Papilionoideae</taxon>
        <taxon>50 kb inversion clade</taxon>
        <taxon>NPAAA clade</taxon>
        <taxon>indigoferoid/millettioid clade</taxon>
        <taxon>Phaseoleae</taxon>
        <taxon>Mucuna</taxon>
    </lineage>
</organism>
<dbReference type="InterPro" id="IPR013103">
    <property type="entry name" value="RVT_2"/>
</dbReference>
<proteinExistence type="predicted"/>
<reference evidence="2" key="1">
    <citation type="submission" date="2018-05" db="EMBL/GenBank/DDBJ databases">
        <title>Draft genome of Mucuna pruriens seed.</title>
        <authorList>
            <person name="Nnadi N.E."/>
            <person name="Vos R."/>
            <person name="Hasami M.H."/>
            <person name="Devisetty U.K."/>
            <person name="Aguiy J.C."/>
        </authorList>
    </citation>
    <scope>NUCLEOTIDE SEQUENCE [LARGE SCALE GENOMIC DNA]</scope>
    <source>
        <strain evidence="2">JCA_2017</strain>
    </source>
</reference>
<feature type="non-terminal residue" evidence="2">
    <location>
        <position position="1"/>
    </location>
</feature>
<name>A0A371HNW9_MUCPR</name>
<dbReference type="Proteomes" id="UP000257109">
    <property type="component" value="Unassembled WGS sequence"/>
</dbReference>
<gene>
    <name evidence="2" type="primary">GIP</name>
    <name evidence="2" type="ORF">CR513_11822</name>
</gene>
<evidence type="ECO:0000313" key="2">
    <source>
        <dbReference type="EMBL" id="RDY04457.1"/>
    </source>
</evidence>
<dbReference type="AlphaFoldDB" id="A0A371HNW9"/>
<dbReference type="Pfam" id="PF07727">
    <property type="entry name" value="RVT_2"/>
    <property type="match status" value="1"/>
</dbReference>
<keyword evidence="3" id="KW-1185">Reference proteome</keyword>
<protein>
    <submittedName>
        <fullName evidence="2">Copia protein</fullName>
    </submittedName>
</protein>
<dbReference type="OrthoDB" id="1740642at2759"/>
<evidence type="ECO:0000259" key="1">
    <source>
        <dbReference type="Pfam" id="PF07727"/>
    </source>
</evidence>
<dbReference type="EMBL" id="QJKJ01002077">
    <property type="protein sequence ID" value="RDY04457.1"/>
    <property type="molecule type" value="Genomic_DNA"/>
</dbReference>